<dbReference type="InterPro" id="IPR027484">
    <property type="entry name" value="PInositol-4-P-5-kinase_N"/>
</dbReference>
<dbReference type="CDD" id="cd00139">
    <property type="entry name" value="PIPKc"/>
    <property type="match status" value="1"/>
</dbReference>
<dbReference type="PANTHER" id="PTHR23086:SF8">
    <property type="entry name" value="PHOSPHATIDYLINOSITOL 5-PHOSPHATE 4-KINASE, ISOFORM A"/>
    <property type="match status" value="1"/>
</dbReference>
<keyword evidence="1" id="KW-0067">ATP-binding</keyword>
<dbReference type="GO" id="GO:0005886">
    <property type="term" value="C:plasma membrane"/>
    <property type="evidence" value="ECO:0007669"/>
    <property type="project" value="TreeGrafter"/>
</dbReference>
<dbReference type="InterPro" id="IPR002498">
    <property type="entry name" value="PInositol-4-P-4/5-kinase_core"/>
</dbReference>
<feature type="domain" description="PIPK" evidence="3">
    <location>
        <begin position="295"/>
        <end position="623"/>
    </location>
</feature>
<comment type="caution">
    <text evidence="4">The sequence shown here is derived from an EMBL/GenBank/DDBJ whole genome shotgun (WGS) entry which is preliminary data.</text>
</comment>
<dbReference type="GO" id="GO:0046854">
    <property type="term" value="P:phosphatidylinositol phosphate biosynthetic process"/>
    <property type="evidence" value="ECO:0007669"/>
    <property type="project" value="TreeGrafter"/>
</dbReference>
<dbReference type="PANTHER" id="PTHR23086">
    <property type="entry name" value="PHOSPHATIDYLINOSITOL-4-PHOSPHATE 5-KINASE"/>
    <property type="match status" value="1"/>
</dbReference>
<feature type="transmembrane region" description="Helical" evidence="2">
    <location>
        <begin position="45"/>
        <end position="65"/>
    </location>
</feature>
<dbReference type="SUPFAM" id="SSF56104">
    <property type="entry name" value="SAICAR synthase-like"/>
    <property type="match status" value="1"/>
</dbReference>
<dbReference type="Gene3D" id="3.30.800.10">
    <property type="entry name" value="Phosphatidylinositol Phosphate Kinase II Beta"/>
    <property type="match status" value="1"/>
</dbReference>
<feature type="transmembrane region" description="Helical" evidence="2">
    <location>
        <begin position="77"/>
        <end position="96"/>
    </location>
</feature>
<organism evidence="4 5">
    <name type="scientific">Stentor coeruleus</name>
    <dbReference type="NCBI Taxonomy" id="5963"/>
    <lineage>
        <taxon>Eukaryota</taxon>
        <taxon>Sar</taxon>
        <taxon>Alveolata</taxon>
        <taxon>Ciliophora</taxon>
        <taxon>Postciliodesmatophora</taxon>
        <taxon>Heterotrichea</taxon>
        <taxon>Heterotrichida</taxon>
        <taxon>Stentoridae</taxon>
        <taxon>Stentor</taxon>
    </lineage>
</organism>
<feature type="transmembrane region" description="Helical" evidence="2">
    <location>
        <begin position="191"/>
        <end position="213"/>
    </location>
</feature>
<gene>
    <name evidence="4" type="ORF">SteCoe_12250</name>
</gene>
<feature type="transmembrane region" description="Helical" evidence="2">
    <location>
        <begin position="116"/>
        <end position="134"/>
    </location>
</feature>
<feature type="transmembrane region" description="Helical" evidence="2">
    <location>
        <begin position="154"/>
        <end position="175"/>
    </location>
</feature>
<evidence type="ECO:0000313" key="4">
    <source>
        <dbReference type="EMBL" id="OMJ86268.1"/>
    </source>
</evidence>
<dbReference type="Pfam" id="PF01504">
    <property type="entry name" value="PIP5K"/>
    <property type="match status" value="2"/>
</dbReference>
<accession>A0A1R2CB85</accession>
<keyword evidence="1" id="KW-0547">Nucleotide-binding</keyword>
<dbReference type="EMBL" id="MPUH01000211">
    <property type="protein sequence ID" value="OMJ86268.1"/>
    <property type="molecule type" value="Genomic_DNA"/>
</dbReference>
<dbReference type="GO" id="GO:0005524">
    <property type="term" value="F:ATP binding"/>
    <property type="evidence" value="ECO:0007669"/>
    <property type="project" value="UniProtKB-UniRule"/>
</dbReference>
<evidence type="ECO:0000256" key="2">
    <source>
        <dbReference type="SAM" id="Phobius"/>
    </source>
</evidence>
<dbReference type="GO" id="GO:0016308">
    <property type="term" value="F:1-phosphatidylinositol-4-phosphate 5-kinase activity"/>
    <property type="evidence" value="ECO:0007669"/>
    <property type="project" value="TreeGrafter"/>
</dbReference>
<sequence>MDNLAESLHYTDLAISSISLFISSITLIVYIYVKQYMIHPGHLLFAQIICEITLNLHRIISFFNIPTTNSSVLCKFLALSNFLSYLLLYFYVNFLAMEIIIKHKYKASHSYKLRSVFYHVFGIVSSVLFVFFSADLFSLESNKFSKCTFEGNLVANGILTAVLAIVTPIVFYYLYFFNKDHNKMSYTLRRYRWIICCTLISLVILTTSKYIFMDTSKNTMYFILYPIQSTFSVITSYIRLHNTKFFHELSNLIKQRKKRKNFQKMSFQHLVNDSPCQFSHSNYESLSEIFEKITSSAIIEILLALILKFADSDYQSVYSKLPKYLRTEKKRFIINIKELEGLIYYINIPQRNLLELTSFDFYEYYPEYFNSIRDALGISNDFLMQSFIERKNFTFFVGSFANDGGRSESLFFTTSNKCFVIKTLSNSDMKYFKRIAYHYAKRVMLNPQSLLVRILGVYKLNGKYFCIMENVVPDKKRSVVYDMKGSKANRKVETGTSFHGKTLKDVNFYENNEKIFLNNEERNKILNELNEDVAFLNKLELMDYSLLVVKYLGDKDFMDNRYWVKGTKACYCFAIIDIFQEYDLKKQVERFAKKICAKKPDGISSLSADEYCKRFKEMLNDLFIG</sequence>
<keyword evidence="2" id="KW-0812">Transmembrane</keyword>
<dbReference type="Proteomes" id="UP000187209">
    <property type="component" value="Unassembled WGS sequence"/>
</dbReference>
<dbReference type="PROSITE" id="PS51455">
    <property type="entry name" value="PIPK"/>
    <property type="match status" value="1"/>
</dbReference>
<dbReference type="OrthoDB" id="70770at2759"/>
<evidence type="ECO:0000313" key="5">
    <source>
        <dbReference type="Proteomes" id="UP000187209"/>
    </source>
</evidence>
<feature type="transmembrane region" description="Helical" evidence="2">
    <location>
        <begin position="13"/>
        <end position="33"/>
    </location>
</feature>
<dbReference type="AlphaFoldDB" id="A0A1R2CB85"/>
<dbReference type="Gene3D" id="3.30.810.10">
    <property type="entry name" value="2-Layer Sandwich"/>
    <property type="match status" value="1"/>
</dbReference>
<keyword evidence="2" id="KW-0472">Membrane</keyword>
<dbReference type="InterPro" id="IPR027483">
    <property type="entry name" value="PInositol-4-P-4/5-kinase_C_sf"/>
</dbReference>
<dbReference type="InterPro" id="IPR023610">
    <property type="entry name" value="PInositol-4/5-P-5/4-kinase"/>
</dbReference>
<name>A0A1R2CB85_9CILI</name>
<proteinExistence type="predicted"/>
<protein>
    <recommendedName>
        <fullName evidence="3">PIPK domain-containing protein</fullName>
    </recommendedName>
</protein>
<keyword evidence="5" id="KW-1185">Reference proteome</keyword>
<keyword evidence="2" id="KW-1133">Transmembrane helix</keyword>
<dbReference type="SMART" id="SM00330">
    <property type="entry name" value="PIPKc"/>
    <property type="match status" value="1"/>
</dbReference>
<evidence type="ECO:0000256" key="1">
    <source>
        <dbReference type="PROSITE-ProRule" id="PRU00781"/>
    </source>
</evidence>
<reference evidence="4 5" key="1">
    <citation type="submission" date="2016-11" db="EMBL/GenBank/DDBJ databases">
        <title>The macronuclear genome of Stentor coeruleus: a giant cell with tiny introns.</title>
        <authorList>
            <person name="Slabodnick M."/>
            <person name="Ruby J.G."/>
            <person name="Reiff S.B."/>
            <person name="Swart E.C."/>
            <person name="Gosai S."/>
            <person name="Prabakaran S."/>
            <person name="Witkowska E."/>
            <person name="Larue G.E."/>
            <person name="Fisher S."/>
            <person name="Freeman R.M."/>
            <person name="Gunawardena J."/>
            <person name="Chu W."/>
            <person name="Stover N.A."/>
            <person name="Gregory B.D."/>
            <person name="Nowacki M."/>
            <person name="Derisi J."/>
            <person name="Roy S.W."/>
            <person name="Marshall W.F."/>
            <person name="Sood P."/>
        </authorList>
    </citation>
    <scope>NUCLEOTIDE SEQUENCE [LARGE SCALE GENOMIC DNA]</scope>
    <source>
        <strain evidence="4">WM001</strain>
    </source>
</reference>
<keyword evidence="1" id="KW-0418">Kinase</keyword>
<evidence type="ECO:0000259" key="3">
    <source>
        <dbReference type="PROSITE" id="PS51455"/>
    </source>
</evidence>
<keyword evidence="1" id="KW-0808">Transferase</keyword>